<dbReference type="PANTHER" id="PTHR45527:SF14">
    <property type="entry name" value="PLIPASTATIN SYNTHASE SUBUNIT B"/>
    <property type="match status" value="1"/>
</dbReference>
<dbReference type="SUPFAM" id="SSF56801">
    <property type="entry name" value="Acetyl-CoA synthetase-like"/>
    <property type="match status" value="3"/>
</dbReference>
<sequence>MKAMPLPPSHLREKTTMSLNDLDSRKSRLSDAQRAALALRLRGASGAPAASDAGGAGGLPNGDTRNTAHTITRCDRTLAIALSPAQRSLWLTWRLEPASPAYNMVGSLSLKGPLDALALEQALQALAERHEILRTCYPAGEDGEPRQSIQPAAPVPLRHVDLGAWTDGDPQAEAQRQVLLLARQPFALDMETPLRAVLCRLGAQEHVLGLSLHHIAGDGWSNGIVVEELFHLYEALRTQQPSRLPAMALQFADYAVWQRRWFDAGERERQLDYWRARLGTEHEALALPMKQARAAVQEAQEQRLEFTLPAALATRVRALGRAHGASLFMVMLALLKLVLYRFSGTRELRVGTPVANRQKAETHGLIGYFLNLLVLRTHIDPAQDFGALLAQVREAVLGAQAHQDLPFHLLVEALQPARQPGVHPLFQVKCTQQEDASAARHIAGLEIAMQAVSSGQAHFDLSLDFTDRQDGIDCVLIYADELFDQAVVRDMAAAFQDLARQVSGAISDRQPRLGELSLPGRVSESAGPVQAFGADSVLQLWSRAVQAYPDGTAVRDAGSALDYSQLDRQSDQLARALVARGVGTDVRVALHAERSCAFVLGLLAVLKAGGTYVPLDPGLPAQRLAWQLRDSGAVLMLCQQAPAWDAGVPVLSLDPNACQDPCIAGQAPPAAPPHSAQGAYVIYTSGSTGQPKGVVVSHGALAHYVQAVLQRLDLPDAARSMAMVSTVAADLGHTVLFGALCSGRALHLMAPELAFDPDGFARYMAEHRVDVLKIVPSHLQGLLNAGMPADVLPASRLVLGGEATRWPLIDRIAALRPGCRVLNHYGPTETTVGILTQEADEALRGGESLPVGRPLANSRALVLDADLQPVPRGASGELYLGGPGLARGYQARPGQTAERFVASPFQPGERLYRTGDRVTMLADGGLQFLGRMDDQVKVRGYRVELREVALALQAVPGVAQAEVVARLDGEGGGDGRMQLHAYAVPQAGVPADRPGWAAALAQALPEYMVPASITVLEGMPLTANGKIDRKALPVPEQAAADLFEAPQGEAEQALAAVWADLFGLERAGRHDDFFALGGDSILALKLVARARKRGVKLTPKQLFTGKTPAGVARLVEGPVAGAEQTEGTAPLPRADRSGPLPLSFAQLRQWFLWQLEPAGTAYHISGALRLLGTLDVLVLQQSFDALVARHESLRTVFRMGGDGQVVQVIAAQGSVRVEQTDLSGLPAAQRQEQLEQAAAAVHRQPFDLQAGPLLRVGLIRESAEAHVLVVAMHHIVSDGWSMQIIVDEFVQQYRARCQGQVPQAAPLPLQYADYAAWQRQWLEAGERQRQLAYWRAQLGDTHPVLQLPTDHPRRPGADHVAASHGLQLPADLVGSLRRRAQAQDATLFVLLLAGLQAVLHRYTGQEDIRVGVPIANRHRVETQGTVGFFVNTQVLRATLDGRMGLAQLLDQARQAAQGAQAHQDLPFEQLVEALQPERNAGTQPLFQVLFNHQRQDRSALQQLPGLELQEYALQGQGAQFELTVDTTEDAQGRLHLRLTYARELFEASTIGALAGHYVAMLQALADDPARKVGEVALLGAAELHRQQAWGRTAALPAGRPAAAQTLHGRFASQALARAGAQALSFEHHVLGYAELDARANRLAHRLIALGVRPETRVGIAMQRSVEMVVGLLAILKAGGAYVPLDPDYPADRLAHMVADSGISLVLTQAVVRERLPGAAALQVLEIDLLDLSGEPDTDPQVEVSADSLAYVIYTSGSTGRPKGAQLSHRNVARLLDATDAWFGFGPDDVWTLFHSYAFDFSVWEIFGALCTGGRLVVVPYWVSRSPQDFLALLRAERVTVLNQTPSAFGQLVHAVEQEDGNEQGGAGLALRQVIFGGEALEPESLRPWFERFGEQAPQLINMYGITETTVHVTYREIIQKDLDGGRSPVGVAIPDLGLYVLDGSLNLLPQGVAGELYVAGEGLARGYLNRQGLTAERFIANPFSETGERLYRTGDLVRWSAQGELEYLGRADQQVKIRGFRIELGEVQSQLLAQPEVREAVVLAKEGARLIAYVSLRDAVEESQLKQRLGQALPDYMVPSAIVVLDALPLTANGKVDRKALPEPEMASAQEYEAPQGELEETLAQIWAEVLGVERVGRQDGFFELGGHSLLALGLLERVRARGLRVQVRTLFQHPRLAEFAQAVRQEQQGEQGEQGAQVAGEIDVPPNGIPEGCTAITPDMLTLVALDEDEIARIAAAVPGGAANIQDIYPLAPLQEGILFHHLLQSGGDVFVSPNLLSFGAREQLQSFVHSLNQVIARHDILRTAVLWEGLSEPVQVVLRQAPLQLQWPDADEAHEALVPQMLEQLRSHDLRLDVRQAPMIGARAAHDAGQGRWLLQLLSHHLVMDRITLDLLLQEVLRLQQGRAAELPVPVPFRRFVAQARQGVAAEAHERFFRRMLADVQEPTAAFGLLDVQGDGRGMEEARLRLDAPLAQGMRGQARAHGVSPAALCHLAWALVLARTSGRQEPVFGTVLMGRMDGGAGAQQALGMFINTLPLRLPPGEGSVLQGLRSTAAALAALLQHEHASLSLAQRCSGLPAGTPLFSALLNYRHGAAEGAAQELARAGVQVLGRPERSNYPVGMAVDDDGQGFVLVAQVVRSVGAGRVCAYMQQALQALVQALQQQPGRDLRTLDVVPPAERQALLAQACNPRSWPQALPVHRMFEAQARQRPQAPALAADGQVFSYGDLDRRASRLAQALIAQGLRPGQRVGLVAERGAAMVAGLLAILKAGAAYVPVDPALPDERMQYMLQDSGACLVLASGLAPGRLAVLAASVPKVLELEALEAVEAREPGPQAGTERAPRVEVHGDQAAYVIYTSGSTGRPKGVVVRHAAFSNFLQSMAAQPGLQAQDVVLATTSVSFDIAGLEIFLPWPWARSWWWPGANRCATRPRWRRCWSAAAPA</sequence>
<dbReference type="InterPro" id="IPR042099">
    <property type="entry name" value="ANL_N_sf"/>
</dbReference>
<dbReference type="Proteomes" id="UP000095607">
    <property type="component" value="Chromosome"/>
</dbReference>
<dbReference type="PROSITE" id="PS00455">
    <property type="entry name" value="AMP_BINDING"/>
    <property type="match status" value="3"/>
</dbReference>
<feature type="domain" description="Carrier" evidence="4">
    <location>
        <begin position="1045"/>
        <end position="1119"/>
    </location>
</feature>
<dbReference type="CDD" id="cd19531">
    <property type="entry name" value="LCL_NRPS-like"/>
    <property type="match status" value="2"/>
</dbReference>
<gene>
    <name evidence="5" type="ORF">BI380_32205</name>
</gene>
<dbReference type="SUPFAM" id="SSF47336">
    <property type="entry name" value="ACP-like"/>
    <property type="match status" value="2"/>
</dbReference>
<dbReference type="Pfam" id="PF00550">
    <property type="entry name" value="PP-binding"/>
    <property type="match status" value="2"/>
</dbReference>
<dbReference type="CDD" id="cd19544">
    <property type="entry name" value="E-C_NRPS"/>
    <property type="match status" value="1"/>
</dbReference>
<dbReference type="Pfam" id="PF13193">
    <property type="entry name" value="AMP-binding_C"/>
    <property type="match status" value="1"/>
</dbReference>
<dbReference type="InterPro" id="IPR023213">
    <property type="entry name" value="CAT-like_dom_sf"/>
</dbReference>
<dbReference type="InterPro" id="IPR020845">
    <property type="entry name" value="AMP-binding_CS"/>
</dbReference>
<comment type="cofactor">
    <cofactor evidence="1">
        <name>pantetheine 4'-phosphate</name>
        <dbReference type="ChEBI" id="CHEBI:47942"/>
    </cofactor>
</comment>
<reference evidence="5 6" key="1">
    <citation type="submission" date="2016-09" db="EMBL/GenBank/DDBJ databases">
        <title>Complete genome sequence of Deltia acidovorans CM13 isolated from murine proximal colonic tissue.</title>
        <authorList>
            <person name="Saffarian A."/>
        </authorList>
    </citation>
    <scope>NUCLEOTIDE SEQUENCE [LARGE SCALE GENOMIC DNA]</scope>
    <source>
        <strain evidence="5 6">CM13</strain>
    </source>
</reference>
<dbReference type="InterPro" id="IPR010071">
    <property type="entry name" value="AA_adenyl_dom"/>
</dbReference>
<evidence type="ECO:0000313" key="5">
    <source>
        <dbReference type="EMBL" id="AOV05642.1"/>
    </source>
</evidence>
<proteinExistence type="predicted"/>
<dbReference type="PANTHER" id="PTHR45527">
    <property type="entry name" value="NONRIBOSOMAL PEPTIDE SYNTHETASE"/>
    <property type="match status" value="1"/>
</dbReference>
<organism evidence="5 6">
    <name type="scientific">Delftia tsuruhatensis</name>
    <dbReference type="NCBI Taxonomy" id="180282"/>
    <lineage>
        <taxon>Bacteria</taxon>
        <taxon>Pseudomonadati</taxon>
        <taxon>Pseudomonadota</taxon>
        <taxon>Betaproteobacteria</taxon>
        <taxon>Burkholderiales</taxon>
        <taxon>Comamonadaceae</taxon>
        <taxon>Delftia</taxon>
    </lineage>
</organism>
<keyword evidence="2" id="KW-0596">Phosphopantetheine</keyword>
<dbReference type="Pfam" id="PF00668">
    <property type="entry name" value="Condensation"/>
    <property type="match status" value="3"/>
</dbReference>
<dbReference type="Gene3D" id="1.10.1200.10">
    <property type="entry name" value="ACP-like"/>
    <property type="match status" value="2"/>
</dbReference>
<evidence type="ECO:0000256" key="3">
    <source>
        <dbReference type="ARBA" id="ARBA00022553"/>
    </source>
</evidence>
<evidence type="ECO:0000259" key="4">
    <source>
        <dbReference type="PROSITE" id="PS50075"/>
    </source>
</evidence>
<dbReference type="InterPro" id="IPR025110">
    <property type="entry name" value="AMP-bd_C"/>
</dbReference>
<dbReference type="Pfam" id="PF00501">
    <property type="entry name" value="AMP-binding"/>
    <property type="match status" value="3"/>
</dbReference>
<dbReference type="CDD" id="cd17643">
    <property type="entry name" value="A_NRPS_Cytc1-like"/>
    <property type="match status" value="1"/>
</dbReference>
<dbReference type="Gene3D" id="3.30.559.10">
    <property type="entry name" value="Chloramphenicol acetyltransferase-like domain"/>
    <property type="match status" value="3"/>
</dbReference>
<dbReference type="InterPro" id="IPR009081">
    <property type="entry name" value="PP-bd_ACP"/>
</dbReference>
<dbReference type="Gene3D" id="3.40.50.12780">
    <property type="entry name" value="N-terminal domain of ligase-like"/>
    <property type="match status" value="2"/>
</dbReference>
<keyword evidence="6" id="KW-1185">Reference proteome</keyword>
<dbReference type="PROSITE" id="PS50075">
    <property type="entry name" value="CARRIER"/>
    <property type="match status" value="2"/>
</dbReference>
<evidence type="ECO:0000256" key="1">
    <source>
        <dbReference type="ARBA" id="ARBA00001957"/>
    </source>
</evidence>
<dbReference type="NCBIfam" id="TIGR01733">
    <property type="entry name" value="AA-adenyl-dom"/>
    <property type="match status" value="2"/>
</dbReference>
<dbReference type="NCBIfam" id="NF003417">
    <property type="entry name" value="PRK04813.1"/>
    <property type="match status" value="3"/>
</dbReference>
<dbReference type="SUPFAM" id="SSF52777">
    <property type="entry name" value="CoA-dependent acyltransferases"/>
    <property type="match status" value="6"/>
</dbReference>
<accession>A0ABM6EDF6</accession>
<feature type="domain" description="Carrier" evidence="4">
    <location>
        <begin position="2114"/>
        <end position="2188"/>
    </location>
</feature>
<protein>
    <recommendedName>
        <fullName evidence="4">Carrier domain-containing protein</fullName>
    </recommendedName>
</protein>
<keyword evidence="3" id="KW-0597">Phosphoprotein</keyword>
<dbReference type="InterPro" id="IPR006162">
    <property type="entry name" value="Ppantetheine_attach_site"/>
</dbReference>
<dbReference type="Gene3D" id="3.30.559.30">
    <property type="entry name" value="Nonribosomal peptide synthetase, condensation domain"/>
    <property type="match status" value="3"/>
</dbReference>
<evidence type="ECO:0000256" key="2">
    <source>
        <dbReference type="ARBA" id="ARBA00022450"/>
    </source>
</evidence>
<dbReference type="InterPro" id="IPR000873">
    <property type="entry name" value="AMP-dep_synth/lig_dom"/>
</dbReference>
<dbReference type="Gene3D" id="3.40.50.980">
    <property type="match status" value="2"/>
</dbReference>
<dbReference type="Gene3D" id="3.30.300.30">
    <property type="match status" value="2"/>
</dbReference>
<dbReference type="InterPro" id="IPR045851">
    <property type="entry name" value="AMP-bd_C_sf"/>
</dbReference>
<dbReference type="EMBL" id="CP017420">
    <property type="protein sequence ID" value="AOV05642.1"/>
    <property type="molecule type" value="Genomic_DNA"/>
</dbReference>
<evidence type="ECO:0000313" key="6">
    <source>
        <dbReference type="Proteomes" id="UP000095607"/>
    </source>
</evidence>
<dbReference type="InterPro" id="IPR020806">
    <property type="entry name" value="PKS_PP-bd"/>
</dbReference>
<name>A0ABM6EDF6_9BURK</name>
<dbReference type="InterPro" id="IPR036736">
    <property type="entry name" value="ACP-like_sf"/>
</dbReference>
<dbReference type="InterPro" id="IPR001242">
    <property type="entry name" value="Condensation_dom"/>
</dbReference>
<dbReference type="SMART" id="SM00823">
    <property type="entry name" value="PKS_PP"/>
    <property type="match status" value="2"/>
</dbReference>
<dbReference type="CDD" id="cd05930">
    <property type="entry name" value="A_NRPS"/>
    <property type="match status" value="1"/>
</dbReference>
<dbReference type="PROSITE" id="PS00012">
    <property type="entry name" value="PHOSPHOPANTETHEINE"/>
    <property type="match status" value="2"/>
</dbReference>
<dbReference type="Gene3D" id="2.30.38.10">
    <property type="entry name" value="Luciferase, Domain 3"/>
    <property type="match status" value="1"/>
</dbReference>